<evidence type="ECO:0000256" key="1">
    <source>
        <dbReference type="SAM" id="MobiDB-lite"/>
    </source>
</evidence>
<gene>
    <name evidence="2" type="ORF">Glove_87g32</name>
</gene>
<feature type="region of interest" description="Disordered" evidence="1">
    <location>
        <begin position="1"/>
        <end position="59"/>
    </location>
</feature>
<feature type="compositionally biased region" description="Basic and acidic residues" evidence="1">
    <location>
        <begin position="21"/>
        <end position="32"/>
    </location>
</feature>
<reference evidence="2 3" key="1">
    <citation type="submission" date="2018-08" db="EMBL/GenBank/DDBJ databases">
        <title>Genome and evolution of the arbuscular mycorrhizal fungus Diversispora epigaea (formerly Glomus versiforme) and its bacterial endosymbionts.</title>
        <authorList>
            <person name="Sun X."/>
            <person name="Fei Z."/>
            <person name="Harrison M."/>
        </authorList>
    </citation>
    <scope>NUCLEOTIDE SEQUENCE [LARGE SCALE GENOMIC DNA]</scope>
    <source>
        <strain evidence="2 3">IT104</strain>
    </source>
</reference>
<accession>A0A397JD24</accession>
<keyword evidence="3" id="KW-1185">Reference proteome</keyword>
<organism evidence="2 3">
    <name type="scientific">Diversispora epigaea</name>
    <dbReference type="NCBI Taxonomy" id="1348612"/>
    <lineage>
        <taxon>Eukaryota</taxon>
        <taxon>Fungi</taxon>
        <taxon>Fungi incertae sedis</taxon>
        <taxon>Mucoromycota</taxon>
        <taxon>Glomeromycotina</taxon>
        <taxon>Glomeromycetes</taxon>
        <taxon>Diversisporales</taxon>
        <taxon>Diversisporaceae</taxon>
        <taxon>Diversispora</taxon>
    </lineage>
</organism>
<evidence type="ECO:0000313" key="2">
    <source>
        <dbReference type="EMBL" id="RHZ83836.1"/>
    </source>
</evidence>
<sequence>MALNDKCPSPIWGEQKAQMKPVDKLKNVLDEERSSDEEISSDEEDSSEDESGSESETADEEILHFRVLLVRKYARVNYVRRRG</sequence>
<dbReference type="AlphaFoldDB" id="A0A397JD24"/>
<proteinExistence type="predicted"/>
<dbReference type="EMBL" id="PQFF01000083">
    <property type="protein sequence ID" value="RHZ83836.1"/>
    <property type="molecule type" value="Genomic_DNA"/>
</dbReference>
<feature type="compositionally biased region" description="Acidic residues" evidence="1">
    <location>
        <begin position="33"/>
        <end position="59"/>
    </location>
</feature>
<name>A0A397JD24_9GLOM</name>
<protein>
    <submittedName>
        <fullName evidence="2">Uncharacterized protein</fullName>
    </submittedName>
</protein>
<comment type="caution">
    <text evidence="2">The sequence shown here is derived from an EMBL/GenBank/DDBJ whole genome shotgun (WGS) entry which is preliminary data.</text>
</comment>
<dbReference type="Proteomes" id="UP000266861">
    <property type="component" value="Unassembled WGS sequence"/>
</dbReference>
<evidence type="ECO:0000313" key="3">
    <source>
        <dbReference type="Proteomes" id="UP000266861"/>
    </source>
</evidence>